<dbReference type="EMBL" id="JAAXOU010000304">
    <property type="protein sequence ID" value="NKY16209.1"/>
    <property type="molecule type" value="Genomic_DNA"/>
</dbReference>
<dbReference type="RefSeq" id="WP_373683380.1">
    <property type="nucleotide sequence ID" value="NZ_JAAXOU010000304.1"/>
</dbReference>
<keyword evidence="2" id="KW-1185">Reference proteome</keyword>
<comment type="caution">
    <text evidence="1">The sequence shown here is derived from an EMBL/GenBank/DDBJ whole genome shotgun (WGS) entry which is preliminary data.</text>
</comment>
<gene>
    <name evidence="1" type="ORF">HGA06_19370</name>
</gene>
<keyword evidence="1" id="KW-0645">Protease</keyword>
<accession>A0AA44IEX1</accession>
<proteinExistence type="predicted"/>
<dbReference type="Pfam" id="PF13365">
    <property type="entry name" value="Trypsin_2"/>
    <property type="match status" value="1"/>
</dbReference>
<organism evidence="1 2">
    <name type="scientific">Streptomyces somaliensis (strain ATCC 33201 / DSM 40738 / JCM 12659 / KCTC 9044 / NCTC 11332 / NRRL B-12077 / IP 733)</name>
    <dbReference type="NCBI Taxonomy" id="1134445"/>
    <lineage>
        <taxon>Bacteria</taxon>
        <taxon>Bacillati</taxon>
        <taxon>Actinomycetota</taxon>
        <taxon>Actinomycetes</taxon>
        <taxon>Kitasatosporales</taxon>
        <taxon>Streptomycetaceae</taxon>
        <taxon>Streptomyces</taxon>
    </lineage>
</organism>
<dbReference type="GO" id="GO:0008233">
    <property type="term" value="F:peptidase activity"/>
    <property type="evidence" value="ECO:0007669"/>
    <property type="project" value="UniProtKB-KW"/>
</dbReference>
<keyword evidence="1" id="KW-0378">Hydrolase</keyword>
<sequence length="259" mass="26001">MGRQDRATPVSICDRAGRTRGAGFVADRLGTVVTSHETVAGLEHIVVRAPGGRDCEVTADAATALPADGLALVRTGGLGVRPLPVADRPTPPAGTYVRVHAHGWREARVLATAPAARATAGGLQPVGEVLELAIGTDGREALEHGGVAGGPVLDAATGAVLAVLAGALRTDHRAAGLALPLAPAAARAPGGPLAALLRRNAATVPAHGPDLNLAGALRLARLTHPAVHPARTVARPAVARLLDLFTAPGRPLVCGLVGE</sequence>
<feature type="non-terminal residue" evidence="1">
    <location>
        <position position="259"/>
    </location>
</feature>
<reference evidence="1 2" key="1">
    <citation type="submission" date="2020-04" db="EMBL/GenBank/DDBJ databases">
        <title>MicrobeNet Type strains.</title>
        <authorList>
            <person name="Nicholson A.C."/>
        </authorList>
    </citation>
    <scope>NUCLEOTIDE SEQUENCE [LARGE SCALE GENOMIC DNA]</scope>
    <source>
        <strain evidence="1 2">DSM 40738</strain>
    </source>
</reference>
<dbReference type="InterPro" id="IPR009003">
    <property type="entry name" value="Peptidase_S1_PA"/>
</dbReference>
<evidence type="ECO:0000313" key="1">
    <source>
        <dbReference type="EMBL" id="NKY16209.1"/>
    </source>
</evidence>
<dbReference type="Gene3D" id="2.40.10.120">
    <property type="match status" value="1"/>
</dbReference>
<protein>
    <submittedName>
        <fullName evidence="1">Serine protease</fullName>
    </submittedName>
</protein>
<dbReference type="Proteomes" id="UP000570003">
    <property type="component" value="Unassembled WGS sequence"/>
</dbReference>
<dbReference type="AlphaFoldDB" id="A0AA44IEX1"/>
<name>A0AA44IEX1_STRE0</name>
<dbReference type="GO" id="GO:0006508">
    <property type="term" value="P:proteolysis"/>
    <property type="evidence" value="ECO:0007669"/>
    <property type="project" value="UniProtKB-KW"/>
</dbReference>
<evidence type="ECO:0000313" key="2">
    <source>
        <dbReference type="Proteomes" id="UP000570003"/>
    </source>
</evidence>
<dbReference type="SUPFAM" id="SSF50494">
    <property type="entry name" value="Trypsin-like serine proteases"/>
    <property type="match status" value="1"/>
</dbReference>